<evidence type="ECO:0000313" key="4">
    <source>
        <dbReference type="Proteomes" id="UP000694890"/>
    </source>
</evidence>
<feature type="domain" description="Ig-like" evidence="3">
    <location>
        <begin position="32"/>
        <end position="128"/>
    </location>
</feature>
<dbReference type="PROSITE" id="PS50835">
    <property type="entry name" value="IG_LIKE"/>
    <property type="match status" value="1"/>
</dbReference>
<dbReference type="InterPro" id="IPR013783">
    <property type="entry name" value="Ig-like_fold"/>
</dbReference>
<accession>A0AAJ8AWI1</accession>
<dbReference type="Proteomes" id="UP000694890">
    <property type="component" value="Linkage group LG7_2"/>
</dbReference>
<dbReference type="Pfam" id="PF07686">
    <property type="entry name" value="V-set"/>
    <property type="match status" value="1"/>
</dbReference>
<evidence type="ECO:0000313" key="5">
    <source>
        <dbReference type="RefSeq" id="XP_050921991.1"/>
    </source>
</evidence>
<feature type="chain" id="PRO_5042558380" evidence="2">
    <location>
        <begin position="20"/>
        <end position="245"/>
    </location>
</feature>
<keyword evidence="1" id="KW-0812">Transmembrane</keyword>
<keyword evidence="1" id="KW-1133">Transmembrane helix</keyword>
<dbReference type="GeneID" id="108892871"/>
<protein>
    <submittedName>
        <fullName evidence="5">Uncharacterized protein LOC108892871 isoform X2</fullName>
    </submittedName>
</protein>
<name>A0AAJ8AWI1_LATCA</name>
<sequence length="245" mass="27267">MGGWTLFFVLLLPLTVCFGDRVTLVKTLGSKPDVTPVCTNNTKQGNDTDIITLLVCRIRTERSRGEECRLLYQHGQDFEYECDSRFRLMTENQTVFLHLTNLTAEDSGNYTCECAYPGGTFILHLNVTVEEEEAVAGSTESLIPCVLIGVAIVIIITGVILGFIYRGIHHGRQQEPLSSRPGQETQDVEPYSTFIRRESGLYSTVKIHGSNINTNNSNMFMSDTDTGSGKFHFTLYPSPHACVTI</sequence>
<gene>
    <name evidence="5" type="primary">LOC108892871</name>
</gene>
<feature type="transmembrane region" description="Helical" evidence="1">
    <location>
        <begin position="146"/>
        <end position="165"/>
    </location>
</feature>
<dbReference type="InterPro" id="IPR036179">
    <property type="entry name" value="Ig-like_dom_sf"/>
</dbReference>
<reference evidence="5" key="1">
    <citation type="submission" date="2025-08" db="UniProtKB">
        <authorList>
            <consortium name="RefSeq"/>
        </authorList>
    </citation>
    <scope>IDENTIFICATION</scope>
    <source>
        <tissue evidence="5">Brain</tissue>
    </source>
</reference>
<dbReference type="InterPro" id="IPR013106">
    <property type="entry name" value="Ig_V-set"/>
</dbReference>
<dbReference type="AlphaFoldDB" id="A0AAJ8AWI1"/>
<keyword evidence="2" id="KW-0732">Signal</keyword>
<evidence type="ECO:0000256" key="1">
    <source>
        <dbReference type="SAM" id="Phobius"/>
    </source>
</evidence>
<proteinExistence type="predicted"/>
<evidence type="ECO:0000259" key="3">
    <source>
        <dbReference type="PROSITE" id="PS50835"/>
    </source>
</evidence>
<keyword evidence="1" id="KW-0472">Membrane</keyword>
<dbReference type="Gene3D" id="2.60.40.10">
    <property type="entry name" value="Immunoglobulins"/>
    <property type="match status" value="1"/>
</dbReference>
<organism evidence="4 5">
    <name type="scientific">Lates calcarifer</name>
    <name type="common">Barramundi</name>
    <name type="synonym">Holocentrus calcarifer</name>
    <dbReference type="NCBI Taxonomy" id="8187"/>
    <lineage>
        <taxon>Eukaryota</taxon>
        <taxon>Metazoa</taxon>
        <taxon>Chordata</taxon>
        <taxon>Craniata</taxon>
        <taxon>Vertebrata</taxon>
        <taxon>Euteleostomi</taxon>
        <taxon>Actinopterygii</taxon>
        <taxon>Neopterygii</taxon>
        <taxon>Teleostei</taxon>
        <taxon>Neoteleostei</taxon>
        <taxon>Acanthomorphata</taxon>
        <taxon>Carangaria</taxon>
        <taxon>Carangaria incertae sedis</taxon>
        <taxon>Centropomidae</taxon>
        <taxon>Lates</taxon>
    </lineage>
</organism>
<dbReference type="RefSeq" id="XP_050921991.1">
    <property type="nucleotide sequence ID" value="XM_051066034.1"/>
</dbReference>
<dbReference type="SUPFAM" id="SSF48726">
    <property type="entry name" value="Immunoglobulin"/>
    <property type="match status" value="1"/>
</dbReference>
<evidence type="ECO:0000256" key="2">
    <source>
        <dbReference type="SAM" id="SignalP"/>
    </source>
</evidence>
<feature type="signal peptide" evidence="2">
    <location>
        <begin position="1"/>
        <end position="19"/>
    </location>
</feature>
<dbReference type="InterPro" id="IPR007110">
    <property type="entry name" value="Ig-like_dom"/>
</dbReference>